<dbReference type="Proteomes" id="UP001249851">
    <property type="component" value="Unassembled WGS sequence"/>
</dbReference>
<evidence type="ECO:0000256" key="6">
    <source>
        <dbReference type="ARBA" id="ARBA00022788"/>
    </source>
</evidence>
<comment type="subcellular location">
    <subcellularLocation>
        <location evidence="1">Nucleus</location>
    </subcellularLocation>
</comment>
<feature type="compositionally biased region" description="Low complexity" evidence="13">
    <location>
        <begin position="694"/>
        <end position="706"/>
    </location>
</feature>
<dbReference type="InterPro" id="IPR007797">
    <property type="entry name" value="AF4/FMR2"/>
</dbReference>
<feature type="compositionally biased region" description="Acidic residues" evidence="13">
    <location>
        <begin position="405"/>
        <end position="416"/>
    </location>
</feature>
<keyword evidence="5" id="KW-0597">Phosphoprotein</keyword>
<dbReference type="GO" id="GO:0003677">
    <property type="term" value="F:DNA binding"/>
    <property type="evidence" value="ECO:0007669"/>
    <property type="project" value="UniProtKB-KW"/>
</dbReference>
<feature type="region of interest" description="Disordered" evidence="13">
    <location>
        <begin position="553"/>
        <end position="662"/>
    </location>
</feature>
<keyword evidence="7" id="KW-0805">Transcription regulation</keyword>
<feature type="compositionally biased region" description="Basic and acidic residues" evidence="13">
    <location>
        <begin position="344"/>
        <end position="355"/>
    </location>
</feature>
<keyword evidence="6" id="KW-0562">Pair-rule protein</keyword>
<evidence type="ECO:0000256" key="13">
    <source>
        <dbReference type="SAM" id="MobiDB-lite"/>
    </source>
</evidence>
<dbReference type="GO" id="GO:0007366">
    <property type="term" value="P:periodic partitioning by pair rule gene"/>
    <property type="evidence" value="ECO:0007669"/>
    <property type="project" value="UniProtKB-KW"/>
</dbReference>
<proteinExistence type="inferred from homology"/>
<evidence type="ECO:0000256" key="7">
    <source>
        <dbReference type="ARBA" id="ARBA00023015"/>
    </source>
</evidence>
<dbReference type="InterPro" id="IPR043640">
    <property type="entry name" value="AF4/FMR2_CHD"/>
</dbReference>
<feature type="domain" description="AF4/FMR2 C-terminal homology" evidence="14">
    <location>
        <begin position="951"/>
        <end position="1196"/>
    </location>
</feature>
<evidence type="ECO:0000256" key="4">
    <source>
        <dbReference type="ARBA" id="ARBA00022473"/>
    </source>
</evidence>
<feature type="compositionally biased region" description="Polar residues" evidence="13">
    <location>
        <begin position="168"/>
        <end position="189"/>
    </location>
</feature>
<feature type="compositionally biased region" description="Polar residues" evidence="13">
    <location>
        <begin position="201"/>
        <end position="214"/>
    </location>
</feature>
<dbReference type="GO" id="GO:0010468">
    <property type="term" value="P:regulation of gene expression"/>
    <property type="evidence" value="ECO:0007669"/>
    <property type="project" value="InterPro"/>
</dbReference>
<keyword evidence="16" id="KW-1185">Reference proteome</keyword>
<evidence type="ECO:0000313" key="15">
    <source>
        <dbReference type="EMBL" id="KAK2567862.1"/>
    </source>
</evidence>
<feature type="region of interest" description="Disordered" evidence="13">
    <location>
        <begin position="691"/>
        <end position="726"/>
    </location>
</feature>
<evidence type="ECO:0000256" key="9">
    <source>
        <dbReference type="ARBA" id="ARBA00023163"/>
    </source>
</evidence>
<evidence type="ECO:0000256" key="2">
    <source>
        <dbReference type="ARBA" id="ARBA00007354"/>
    </source>
</evidence>
<feature type="compositionally biased region" description="Acidic residues" evidence="13">
    <location>
        <begin position="367"/>
        <end position="376"/>
    </location>
</feature>
<feature type="region of interest" description="Disordered" evidence="13">
    <location>
        <begin position="57"/>
        <end position="94"/>
    </location>
</feature>
<evidence type="ECO:0000313" key="16">
    <source>
        <dbReference type="Proteomes" id="UP001249851"/>
    </source>
</evidence>
<keyword evidence="4" id="KW-0217">Developmental protein</keyword>
<protein>
    <recommendedName>
        <fullName evidence="3">AF4/FMR2 family member lilli</fullName>
    </recommendedName>
    <alternativeName>
        <fullName evidence="12">Protein lilliputian</fullName>
    </alternativeName>
</protein>
<evidence type="ECO:0000256" key="3">
    <source>
        <dbReference type="ARBA" id="ARBA00021888"/>
    </source>
</evidence>
<sequence>MQLKLSRIFAKRDENIPDVHVEISFVVRAGTSIDTASTLGSTKFPVVGMSSGLAIHEREREEERRRRAKLARQSSSTADIPLFEEPRRVQPSTEDVLQQRIQATLGTYESVVTVFQNQNHLYGIPRLPQTPVEGGDRKFDFESKKKDSRSMSDLKKAAKNAAISRFQKISPQNGIKNQKVNGVLSSSGQDKVKSPLVVKSQEISPAPKSSTLLQRKSPPLAELSKSDKKTDLKPAVNGAPKSLQGEEKVREMTKVKTKEEKEDRGKVKNETESSEVPKGTAAKSSTITNKSKPPKILLPDRINEMQQVAPPLTGIHTPIKGGSSIFAFGYRNATPENTALPKRKNSESTEIKKENGNGVGLLKDDLLLTDESDDENDPHVVSPNKTLKNVRHRSHSTSSSGSSSEDSDSDSTDSDSDSSVSDSNNNSKSTKSPLQSPSSSSKQPSGRNWGLTHFVDALNQSSVPPTTKTKPSPSAANSVGEDGIRGNQVAPAANINKSSLNSHVSNQVIVTNNKRAKSPMVTPLDDDFVPFANDLLSSGPLLDQGLDIEALTAKLDQPQEADTKTADNPMGQNGLVLKIPRSQGDKKSKSISSESKSKPGDKKSLTAKKGLKSSKKEPKTPKNSTTGKVAGVKGDSNASSTSKSSKTESGATKVKSSKKKAEITSIVSVAAAKSEQDKEMDEEDVIVDIVGENSPAKVESKPPSVSKVKEKEKAKSTKNKPAVTNDLSKAIDGEKLVSGLISPNVTKGFLGENVEITYDEVNKPESLIVKIDLSLLRRIPRFSVNGVSKQEQDITTPVRETNGLKDVISSPEKKIPKRKLSDAKSMEVEAPKKVKSENDVDSCHTSSKSDRHEKESNRKRSPSLEKDLYRSKRKRDDIENSKGQESALEGILNGSCQVAENGVHSNTMVNGLGPHQCSCSAKGAENKRDASKREANIARFYDSEPRVPYGPDHYLAEAKKLKHKADSSADKEEKAFFYIEAVLYFARCGKAIEQNDEECRSAFQMYSETLDLLRYTMRNFVNKYTHRSLKVPDKRLSALCMRIQSLLYMRLYKLRKDHVMRNVKARVPQRAHKHHLHTRQMQRSIGSVGSNGSNETTTTPSRNGGKPASATNAMTSPVNVCIPQKIHSMTQQHVLHVNNLLYSQDTWDQAQPVVLEFKDFFMDLDRACGSLTLHSSIVHMIEYIEEGVKRLREALKAKNLIQTIFFHMEEEWKKYEIRLGLLLFEVSFRNDDIFIVSIFAFIFEFILYKCSHAAFSVFVVHSSDRFSFKAVKNNYIPRDVSSSKNSSWEGKFK</sequence>
<feature type="region of interest" description="Disordered" evidence="13">
    <location>
        <begin position="786"/>
        <end position="886"/>
    </location>
</feature>
<feature type="compositionally biased region" description="Basic and acidic residues" evidence="13">
    <location>
        <begin position="244"/>
        <end position="271"/>
    </location>
</feature>
<feature type="compositionally biased region" description="Polar residues" evidence="13">
    <location>
        <begin position="495"/>
        <end position="504"/>
    </location>
</feature>
<feature type="compositionally biased region" description="Polar residues" evidence="13">
    <location>
        <begin position="786"/>
        <end position="799"/>
    </location>
</feature>
<dbReference type="PANTHER" id="PTHR10528:SF17">
    <property type="entry name" value="AF4_FMR2 FAMILY MEMBER LILLI"/>
    <property type="match status" value="1"/>
</dbReference>
<keyword evidence="10" id="KW-0539">Nucleus</keyword>
<feature type="compositionally biased region" description="Basic and acidic residues" evidence="13">
    <location>
        <begin position="595"/>
        <end position="604"/>
    </location>
</feature>
<reference evidence="15" key="1">
    <citation type="journal article" date="2023" name="G3 (Bethesda)">
        <title>Whole genome assembly and annotation of the endangered Caribbean coral Acropora cervicornis.</title>
        <authorList>
            <person name="Selwyn J.D."/>
            <person name="Vollmer S.V."/>
        </authorList>
    </citation>
    <scope>NUCLEOTIDE SEQUENCE</scope>
    <source>
        <strain evidence="15">K2</strain>
    </source>
</reference>
<evidence type="ECO:0000256" key="11">
    <source>
        <dbReference type="ARBA" id="ARBA00024653"/>
    </source>
</evidence>
<name>A0AAD9QUN6_ACRCE</name>
<dbReference type="GO" id="GO:0032783">
    <property type="term" value="C:super elongation complex"/>
    <property type="evidence" value="ECO:0007669"/>
    <property type="project" value="TreeGrafter"/>
</dbReference>
<feature type="region of interest" description="Disordered" evidence="13">
    <location>
        <begin position="1067"/>
        <end position="1112"/>
    </location>
</feature>
<comment type="caution">
    <text evidence="15">The sequence shown here is derived from an EMBL/GenBank/DDBJ whole genome shotgun (WGS) entry which is preliminary data.</text>
</comment>
<comment type="similarity">
    <text evidence="2">Belongs to the AF4 family.</text>
</comment>
<dbReference type="EMBL" id="JARQWQ010000013">
    <property type="protein sequence ID" value="KAK2567862.1"/>
    <property type="molecule type" value="Genomic_DNA"/>
</dbReference>
<dbReference type="Pfam" id="PF05110">
    <property type="entry name" value="AF-4"/>
    <property type="match status" value="2"/>
</dbReference>
<accession>A0AAD9QUN6</accession>
<dbReference type="Pfam" id="PF18876">
    <property type="entry name" value="AFF4_CHD"/>
    <property type="match status" value="1"/>
</dbReference>
<evidence type="ECO:0000259" key="14">
    <source>
        <dbReference type="Pfam" id="PF18876"/>
    </source>
</evidence>
<feature type="compositionally biased region" description="Low complexity" evidence="13">
    <location>
        <begin position="417"/>
        <end position="445"/>
    </location>
</feature>
<keyword evidence="9" id="KW-0804">Transcription</keyword>
<dbReference type="PANTHER" id="PTHR10528">
    <property type="entry name" value="AF4/FMR2 FAMILY MEMBER"/>
    <property type="match status" value="1"/>
</dbReference>
<feature type="region of interest" description="Disordered" evidence="13">
    <location>
        <begin position="168"/>
        <end position="297"/>
    </location>
</feature>
<reference evidence="15" key="2">
    <citation type="journal article" date="2023" name="Science">
        <title>Genomic signatures of disease resistance in endangered staghorn corals.</title>
        <authorList>
            <person name="Vollmer S.V."/>
            <person name="Selwyn J.D."/>
            <person name="Despard B.A."/>
            <person name="Roesel C.L."/>
        </authorList>
    </citation>
    <scope>NUCLEOTIDE SEQUENCE</scope>
    <source>
        <strain evidence="15">K2</strain>
    </source>
</reference>
<evidence type="ECO:0000256" key="10">
    <source>
        <dbReference type="ARBA" id="ARBA00023242"/>
    </source>
</evidence>
<feature type="compositionally biased region" description="Basic and acidic residues" evidence="13">
    <location>
        <begin position="811"/>
        <end position="882"/>
    </location>
</feature>
<comment type="function">
    <text evidence="11">Has a role in transcriptional regulation. Acts in parallel with the Ras/MAPK and the PI3K/PKB pathways in the control of cell identity and cellular growth. Essential for regulation of the cytoskeleton and cell growth but not for cell proliferation or growth rate. Required specifically for the microtubule-based basal transport of lipid droplets. Plays a partially redundant function downstream of Raf in cell fate specification in the developing eye. Pair-rule protein that regulates embryonic cellularization, gastrulation and segmentation.</text>
</comment>
<feature type="region of interest" description="Disordered" evidence="13">
    <location>
        <begin position="335"/>
        <end position="504"/>
    </location>
</feature>
<feature type="compositionally biased region" description="Low complexity" evidence="13">
    <location>
        <begin position="636"/>
        <end position="653"/>
    </location>
</feature>
<evidence type="ECO:0000256" key="5">
    <source>
        <dbReference type="ARBA" id="ARBA00022553"/>
    </source>
</evidence>
<evidence type="ECO:0000256" key="1">
    <source>
        <dbReference type="ARBA" id="ARBA00004123"/>
    </source>
</evidence>
<gene>
    <name evidence="15" type="ORF">P5673_007746</name>
</gene>
<organism evidence="15 16">
    <name type="scientific">Acropora cervicornis</name>
    <name type="common">Staghorn coral</name>
    <dbReference type="NCBI Taxonomy" id="6130"/>
    <lineage>
        <taxon>Eukaryota</taxon>
        <taxon>Metazoa</taxon>
        <taxon>Cnidaria</taxon>
        <taxon>Anthozoa</taxon>
        <taxon>Hexacorallia</taxon>
        <taxon>Scleractinia</taxon>
        <taxon>Astrocoeniina</taxon>
        <taxon>Acroporidae</taxon>
        <taxon>Acropora</taxon>
    </lineage>
</organism>
<feature type="compositionally biased region" description="Polar residues" evidence="13">
    <location>
        <begin position="1081"/>
        <end position="1102"/>
    </location>
</feature>
<feature type="compositionally biased region" description="Low complexity" evidence="13">
    <location>
        <begin position="461"/>
        <end position="474"/>
    </location>
</feature>
<feature type="region of interest" description="Disordered" evidence="13">
    <location>
        <begin position="126"/>
        <end position="156"/>
    </location>
</feature>
<feature type="compositionally biased region" description="Polar residues" evidence="13">
    <location>
        <begin position="282"/>
        <end position="291"/>
    </location>
</feature>
<dbReference type="Gene3D" id="6.10.250.2670">
    <property type="match status" value="1"/>
</dbReference>
<evidence type="ECO:0000256" key="8">
    <source>
        <dbReference type="ARBA" id="ARBA00023125"/>
    </source>
</evidence>
<keyword evidence="8" id="KW-0238">DNA-binding</keyword>
<evidence type="ECO:0000256" key="12">
    <source>
        <dbReference type="ARBA" id="ARBA00032149"/>
    </source>
</evidence>
<feature type="compositionally biased region" description="Basic and acidic residues" evidence="13">
    <location>
        <begin position="134"/>
        <end position="156"/>
    </location>
</feature>
<feature type="compositionally biased region" description="Basic residues" evidence="13">
    <location>
        <begin position="1067"/>
        <end position="1080"/>
    </location>
</feature>